<organism evidence="2 3">
    <name type="scientific">Parapedobacter defluvii</name>
    <dbReference type="NCBI Taxonomy" id="2045106"/>
    <lineage>
        <taxon>Bacteria</taxon>
        <taxon>Pseudomonadati</taxon>
        <taxon>Bacteroidota</taxon>
        <taxon>Sphingobacteriia</taxon>
        <taxon>Sphingobacteriales</taxon>
        <taxon>Sphingobacteriaceae</taxon>
        <taxon>Parapedobacter</taxon>
    </lineage>
</organism>
<gene>
    <name evidence="2" type="ORF">GCM10011386_19590</name>
</gene>
<dbReference type="Proteomes" id="UP000597338">
    <property type="component" value="Unassembled WGS sequence"/>
</dbReference>
<reference evidence="3" key="1">
    <citation type="journal article" date="2019" name="Int. J. Syst. Evol. Microbiol.">
        <title>The Global Catalogue of Microorganisms (GCM) 10K type strain sequencing project: providing services to taxonomists for standard genome sequencing and annotation.</title>
        <authorList>
            <consortium name="The Broad Institute Genomics Platform"/>
            <consortium name="The Broad Institute Genome Sequencing Center for Infectious Disease"/>
            <person name="Wu L."/>
            <person name="Ma J."/>
        </authorList>
    </citation>
    <scope>NUCLEOTIDE SEQUENCE [LARGE SCALE GENOMIC DNA]</scope>
    <source>
        <strain evidence="3">CGMCC 1.15342</strain>
    </source>
</reference>
<protein>
    <recommendedName>
        <fullName evidence="4">HTH cro/C1-type domain-containing protein</fullName>
    </recommendedName>
</protein>
<dbReference type="InterPro" id="IPR010982">
    <property type="entry name" value="Lambda_DNA-bd_dom_sf"/>
</dbReference>
<keyword evidence="1" id="KW-0175">Coiled coil</keyword>
<comment type="caution">
    <text evidence="2">The sequence shown here is derived from an EMBL/GenBank/DDBJ whole genome shotgun (WGS) entry which is preliminary data.</text>
</comment>
<sequence>MDSILKRIKEIAQQEGLSVTALEAAIGASKGVFSRALANGTDIQSKWVVKLAENYPHYSAEWLLKGEGEMKKADILTDLPENYSPPETSKLTDELIHTLKQVISSQETTIRSQEITIDALKQRIAALEQAK</sequence>
<evidence type="ECO:0000256" key="1">
    <source>
        <dbReference type="SAM" id="Coils"/>
    </source>
</evidence>
<evidence type="ECO:0000313" key="2">
    <source>
        <dbReference type="EMBL" id="GGC27681.1"/>
    </source>
</evidence>
<evidence type="ECO:0000313" key="3">
    <source>
        <dbReference type="Proteomes" id="UP000597338"/>
    </source>
</evidence>
<dbReference type="EMBL" id="BMIK01000005">
    <property type="protein sequence ID" value="GGC27681.1"/>
    <property type="molecule type" value="Genomic_DNA"/>
</dbReference>
<evidence type="ECO:0008006" key="4">
    <source>
        <dbReference type="Google" id="ProtNLM"/>
    </source>
</evidence>
<name>A0ABQ1LRA8_9SPHI</name>
<dbReference type="Gene3D" id="1.10.260.40">
    <property type="entry name" value="lambda repressor-like DNA-binding domains"/>
    <property type="match status" value="1"/>
</dbReference>
<proteinExistence type="predicted"/>
<feature type="coiled-coil region" evidence="1">
    <location>
        <begin position="103"/>
        <end position="130"/>
    </location>
</feature>
<keyword evidence="3" id="KW-1185">Reference proteome</keyword>
<accession>A0ABQ1LRA8</accession>